<accession>A0AAV7PJG4</accession>
<feature type="region of interest" description="Disordered" evidence="1">
    <location>
        <begin position="1"/>
        <end position="217"/>
    </location>
</feature>
<evidence type="ECO:0000313" key="3">
    <source>
        <dbReference type="Proteomes" id="UP001066276"/>
    </source>
</evidence>
<feature type="compositionally biased region" description="Low complexity" evidence="1">
    <location>
        <begin position="163"/>
        <end position="173"/>
    </location>
</feature>
<sequence length="384" mass="40740">MTADGTRRFHAVSPHKGQSELILCGSGCSKSRRRLSGAPGQQTPELRSCVHQGGAPKADPSPGSPGGPPPLCLSAVRSPSVREHQAPPPEQEADSPPAGAPTRRSGLHPSFRAGPHSRPAPGAAYRSVRGRGRNPAATHVGPGPHRGARVRRRPPPGPRPHSSRPGSVGRSPAMLQHREPPGTARLGPARRPGRDLPAAPSSPSHSGLAPGGRDRTSAVPLSTAVVPLHSGHRTARFSASRQRFKVGPSGADQLSVHHARLRGHAPQDHRVGGKVYVAQLGPPILGWVHQYNLAFTVTGKELFNSTTNRACCRTQPCEIDLAVPVSVISDRQGAVRCPTQQRDPRELCPSAQIPTGYKCVKTCTVRSRLRSNAECHHRKLCLSA</sequence>
<keyword evidence="3" id="KW-1185">Reference proteome</keyword>
<feature type="compositionally biased region" description="Pro residues" evidence="1">
    <location>
        <begin position="62"/>
        <end position="71"/>
    </location>
</feature>
<name>A0AAV7PJG4_PLEWA</name>
<evidence type="ECO:0000256" key="1">
    <source>
        <dbReference type="SAM" id="MobiDB-lite"/>
    </source>
</evidence>
<dbReference type="Proteomes" id="UP001066276">
    <property type="component" value="Chromosome 7"/>
</dbReference>
<comment type="caution">
    <text evidence="2">The sequence shown here is derived from an EMBL/GenBank/DDBJ whole genome shotgun (WGS) entry which is preliminary data.</text>
</comment>
<protein>
    <submittedName>
        <fullName evidence="2">Uncharacterized protein</fullName>
    </submittedName>
</protein>
<reference evidence="2" key="1">
    <citation type="journal article" date="2022" name="bioRxiv">
        <title>Sequencing and chromosome-scale assembly of the giantPleurodeles waltlgenome.</title>
        <authorList>
            <person name="Brown T."/>
            <person name="Elewa A."/>
            <person name="Iarovenko S."/>
            <person name="Subramanian E."/>
            <person name="Araus A.J."/>
            <person name="Petzold A."/>
            <person name="Susuki M."/>
            <person name="Suzuki K.-i.T."/>
            <person name="Hayashi T."/>
            <person name="Toyoda A."/>
            <person name="Oliveira C."/>
            <person name="Osipova E."/>
            <person name="Leigh N.D."/>
            <person name="Simon A."/>
            <person name="Yun M.H."/>
        </authorList>
    </citation>
    <scope>NUCLEOTIDE SEQUENCE</scope>
    <source>
        <strain evidence="2">20211129_DDA</strain>
        <tissue evidence="2">Liver</tissue>
    </source>
</reference>
<gene>
    <name evidence="2" type="ORF">NDU88_005936</name>
</gene>
<dbReference type="AlphaFoldDB" id="A0AAV7PJG4"/>
<dbReference type="EMBL" id="JANPWB010000011">
    <property type="protein sequence ID" value="KAJ1127537.1"/>
    <property type="molecule type" value="Genomic_DNA"/>
</dbReference>
<proteinExistence type="predicted"/>
<organism evidence="2 3">
    <name type="scientific">Pleurodeles waltl</name>
    <name type="common">Iberian ribbed newt</name>
    <dbReference type="NCBI Taxonomy" id="8319"/>
    <lineage>
        <taxon>Eukaryota</taxon>
        <taxon>Metazoa</taxon>
        <taxon>Chordata</taxon>
        <taxon>Craniata</taxon>
        <taxon>Vertebrata</taxon>
        <taxon>Euteleostomi</taxon>
        <taxon>Amphibia</taxon>
        <taxon>Batrachia</taxon>
        <taxon>Caudata</taxon>
        <taxon>Salamandroidea</taxon>
        <taxon>Salamandridae</taxon>
        <taxon>Pleurodelinae</taxon>
        <taxon>Pleurodeles</taxon>
    </lineage>
</organism>
<evidence type="ECO:0000313" key="2">
    <source>
        <dbReference type="EMBL" id="KAJ1127537.1"/>
    </source>
</evidence>